<organism evidence="5 6">
    <name type="scientific">Citricoccus zhacaiensis</name>
    <dbReference type="NCBI Taxonomy" id="489142"/>
    <lineage>
        <taxon>Bacteria</taxon>
        <taxon>Bacillati</taxon>
        <taxon>Actinomycetota</taxon>
        <taxon>Actinomycetes</taxon>
        <taxon>Micrococcales</taxon>
        <taxon>Micrococcaceae</taxon>
        <taxon>Citricoccus</taxon>
    </lineage>
</organism>
<dbReference type="PANTHER" id="PTHR30548:SF5">
    <property type="entry name" value="SUBUNIT OF OXYGEN-SENSITIVE 2-HYDROXYISOCAPROYL-COA DEHYDRATASE"/>
    <property type="match status" value="1"/>
</dbReference>
<dbReference type="Pfam" id="PF06050">
    <property type="entry name" value="HGD-D"/>
    <property type="match status" value="1"/>
</dbReference>
<dbReference type="EMBL" id="BMLQ01000003">
    <property type="protein sequence ID" value="GGO43707.1"/>
    <property type="molecule type" value="Genomic_DNA"/>
</dbReference>
<evidence type="ECO:0000256" key="1">
    <source>
        <dbReference type="ARBA" id="ARBA00005806"/>
    </source>
</evidence>
<evidence type="ECO:0000256" key="2">
    <source>
        <dbReference type="ARBA" id="ARBA00022723"/>
    </source>
</evidence>
<proteinExistence type="inferred from homology"/>
<reference evidence="6" key="1">
    <citation type="journal article" date="2019" name="Int. J. Syst. Evol. Microbiol.">
        <title>The Global Catalogue of Microorganisms (GCM) 10K type strain sequencing project: providing services to taxonomists for standard genome sequencing and annotation.</title>
        <authorList>
            <consortium name="The Broad Institute Genomics Platform"/>
            <consortium name="The Broad Institute Genome Sequencing Center for Infectious Disease"/>
            <person name="Wu L."/>
            <person name="Ma J."/>
        </authorList>
    </citation>
    <scope>NUCLEOTIDE SEQUENCE [LARGE SCALE GENOMIC DNA]</scope>
    <source>
        <strain evidence="6">CGMCC 1.7064</strain>
    </source>
</reference>
<accession>A0ABQ2LWK3</accession>
<dbReference type="RefSeq" id="WP_188805297.1">
    <property type="nucleotide sequence ID" value="NZ_BAAAOU010000004.1"/>
</dbReference>
<dbReference type="Gene3D" id="3.40.50.11890">
    <property type="match status" value="1"/>
</dbReference>
<evidence type="ECO:0000256" key="3">
    <source>
        <dbReference type="ARBA" id="ARBA00023004"/>
    </source>
</evidence>
<keyword evidence="2" id="KW-0479">Metal-binding</keyword>
<evidence type="ECO:0000313" key="6">
    <source>
        <dbReference type="Proteomes" id="UP000642509"/>
    </source>
</evidence>
<protein>
    <submittedName>
        <fullName evidence="5">2-hydroxyglutaryl-CoA dehydratase</fullName>
    </submittedName>
</protein>
<evidence type="ECO:0000256" key="4">
    <source>
        <dbReference type="ARBA" id="ARBA00023014"/>
    </source>
</evidence>
<comment type="caution">
    <text evidence="5">The sequence shown here is derived from an EMBL/GenBank/DDBJ whole genome shotgun (WGS) entry which is preliminary data.</text>
</comment>
<gene>
    <name evidence="5" type="ORF">GCM10010977_12470</name>
</gene>
<sequence length="392" mass="43953">MNTLDPTTFAPLERAAQDPVAYATEWKERTGGLVIGSFPMNFPSELVHATGALPVIVQESRTTITEGRSLLPEFYCSYTRSLADQAATGELEVFDAFVLVDHCVQLLGAADVIQRVIPDKPLHFTQFISSMDDAWSRGAVEEKVQAMRAEVEESTGVTVTDESLTASIRVFNENRRLLREFFDLRRTGRLHIPASALQVLVKSSMVMDITEHTALLQQLLDRLDTLSSAPEHLVRLHLSGHFCAPPRPELLNLLEECDVVIVNDDLYHGSRYISTDVPKDGDPFAALASWYLDRNVNVPCATRVQLDVDWQSYLVDTLADSGAEGVVTLQAKFCEPLMLYYPELRRTLGERDIPELLIETEHEGLAAESIRTTIETFVERIRRQRSKQLLPA</sequence>
<name>A0ABQ2LWK3_9MICC</name>
<keyword evidence="4" id="KW-0411">Iron-sulfur</keyword>
<dbReference type="InterPro" id="IPR010327">
    <property type="entry name" value="FldB/FldC_alpha/beta"/>
</dbReference>
<keyword evidence="3" id="KW-0408">Iron</keyword>
<keyword evidence="6" id="KW-1185">Reference proteome</keyword>
<dbReference type="Proteomes" id="UP000642509">
    <property type="component" value="Unassembled WGS sequence"/>
</dbReference>
<evidence type="ECO:0000313" key="5">
    <source>
        <dbReference type="EMBL" id="GGO43707.1"/>
    </source>
</evidence>
<dbReference type="Gene3D" id="1.20.1270.370">
    <property type="match status" value="1"/>
</dbReference>
<comment type="similarity">
    <text evidence="1">Belongs to the FldB/FldC dehydratase alpha/beta subunit family.</text>
</comment>
<dbReference type="Gene3D" id="3.40.50.11900">
    <property type="match status" value="1"/>
</dbReference>
<dbReference type="PANTHER" id="PTHR30548">
    <property type="entry name" value="2-HYDROXYGLUTARYL-COA DEHYDRATASE, D-COMPONENT-RELATED"/>
    <property type="match status" value="1"/>
</dbReference>